<gene>
    <name evidence="1" type="ORF">AAY24_17285</name>
</gene>
<sequence>MYWDEDTGEESFVVPRDIIDLQFRISCPTLPVDHAWTLAQAIQAHLPWFMSEPKVGLHLIHGAESGNGWERPESRDALLHLSRRTPLTLRLPTALAEAAETLVGQTLDIAGHPMTIQGSRPKPLAMTRFLYARYIAADPELPEEQFIQWAVSELNSMGLRFKKILCGKPHRLESPDGPIHTRSLMVAELSYEDAVTLQEQGLGPYRALGCGLFLPQKSF</sequence>
<proteinExistence type="predicted"/>
<evidence type="ECO:0008006" key="3">
    <source>
        <dbReference type="Google" id="ProtNLM"/>
    </source>
</evidence>
<keyword evidence="2" id="KW-1185">Reference proteome</keyword>
<dbReference type="KEGG" id="seds:AAY24_17285"/>
<dbReference type="OrthoDB" id="9779370at2"/>
<dbReference type="NCBIfam" id="TIGR02807">
    <property type="entry name" value="cas6_cmx6"/>
    <property type="match status" value="1"/>
</dbReference>
<evidence type="ECO:0000313" key="2">
    <source>
        <dbReference type="Proteomes" id="UP000034410"/>
    </source>
</evidence>
<name>A0A0F7K1N6_9GAMM</name>
<reference evidence="1 2" key="1">
    <citation type="journal article" date="2015" name="Genome Announc.">
        <title>Complete Genome Sequence of Sedimenticola thiotaurini Strain SIP-G1, a Polyphosphate- and Polyhydroxyalkanoate-Accumulating Sulfur-Oxidizing Gammaproteobacterium Isolated from Salt Marsh Sediments.</title>
        <authorList>
            <person name="Flood B.E."/>
            <person name="Jones D.S."/>
            <person name="Bailey J.V."/>
        </authorList>
    </citation>
    <scope>NUCLEOTIDE SEQUENCE [LARGE SCALE GENOMIC DNA]</scope>
    <source>
        <strain evidence="1 2">SIP-G1</strain>
    </source>
</reference>
<dbReference type="PATRIC" id="fig|1543721.4.peg.3576"/>
<dbReference type="AlphaFoldDB" id="A0A0F7K1N6"/>
<dbReference type="Pfam" id="PF09559">
    <property type="entry name" value="Cas6"/>
    <property type="match status" value="1"/>
</dbReference>
<accession>A0A0F7K1N6</accession>
<evidence type="ECO:0000313" key="1">
    <source>
        <dbReference type="EMBL" id="AKH21802.1"/>
    </source>
</evidence>
<dbReference type="Proteomes" id="UP000034410">
    <property type="component" value="Chromosome"/>
</dbReference>
<protein>
    <recommendedName>
        <fullName evidence="3">Type I-MYXAN CRISPR-associated protein Cas6/Cmx6</fullName>
    </recommendedName>
</protein>
<dbReference type="InterPro" id="IPR014174">
    <property type="entry name" value="CRISPR-assoc_prot_Cas6/Cmx6"/>
</dbReference>
<organism evidence="1 2">
    <name type="scientific">Sedimenticola thiotaurini</name>
    <dbReference type="NCBI Taxonomy" id="1543721"/>
    <lineage>
        <taxon>Bacteria</taxon>
        <taxon>Pseudomonadati</taxon>
        <taxon>Pseudomonadota</taxon>
        <taxon>Gammaproteobacteria</taxon>
        <taxon>Chromatiales</taxon>
        <taxon>Sedimenticolaceae</taxon>
        <taxon>Sedimenticola</taxon>
    </lineage>
</organism>
<dbReference type="EMBL" id="CP011412">
    <property type="protein sequence ID" value="AKH21802.1"/>
    <property type="molecule type" value="Genomic_DNA"/>
</dbReference>
<dbReference type="RefSeq" id="WP_046860723.1">
    <property type="nucleotide sequence ID" value="NZ_CP011412.1"/>
</dbReference>